<keyword evidence="9" id="KW-1185">Reference proteome</keyword>
<dbReference type="InterPro" id="IPR006612">
    <property type="entry name" value="THAP_Znf"/>
</dbReference>
<dbReference type="Gene3D" id="6.20.210.20">
    <property type="entry name" value="THAP domain"/>
    <property type="match status" value="1"/>
</dbReference>
<reference evidence="10" key="1">
    <citation type="submission" date="2025-08" db="UniProtKB">
        <authorList>
            <consortium name="RefSeq"/>
        </authorList>
    </citation>
    <scope>IDENTIFICATION</scope>
</reference>
<evidence type="ECO:0000256" key="1">
    <source>
        <dbReference type="ARBA" id="ARBA00022723"/>
    </source>
</evidence>
<feature type="region of interest" description="Disordered" evidence="7">
    <location>
        <begin position="227"/>
        <end position="256"/>
    </location>
</feature>
<evidence type="ECO:0000256" key="2">
    <source>
        <dbReference type="ARBA" id="ARBA00022771"/>
    </source>
</evidence>
<dbReference type="PANTHER" id="PTHR47696:SF1">
    <property type="entry name" value="THAP DOMAIN-CONTAINING PROTEIN 2"/>
    <property type="match status" value="1"/>
</dbReference>
<sequence>MPDFCAAFGCSNERNAKTKEQGITFHRFPKDKFKRRAWTTALRRRNFVPNDRSVVCSCHFKTQDFDRTGQTTRLRAGVSPSVFTFSDTEHLSKVPCEPRTSRTSQKAAAEIPDFHIQPSKDLQQLTSDHQYALDSVKVKQKLNEAQERLEELQRDLRNAKDRERRHKKIVETLLDDLKRRNMLTEELQQKLDFHSGVHHESCCSAKMELHATVKQCKHKRICKLPTGQKKANKHPHCQSENVFGTTDTEKDSGKEC</sequence>
<dbReference type="InParanoid" id="A0A6P7MI43"/>
<evidence type="ECO:0000256" key="3">
    <source>
        <dbReference type="ARBA" id="ARBA00022833"/>
    </source>
</evidence>
<evidence type="ECO:0000256" key="6">
    <source>
        <dbReference type="SAM" id="Coils"/>
    </source>
</evidence>
<evidence type="ECO:0000313" key="9">
    <source>
        <dbReference type="Proteomes" id="UP000515150"/>
    </source>
</evidence>
<dbReference type="KEGG" id="bspl:114855230"/>
<keyword evidence="6" id="KW-0175">Coiled coil</keyword>
<keyword evidence="3" id="KW-0862">Zinc</keyword>
<name>A0A6P7MI43_BETSP</name>
<evidence type="ECO:0000259" key="8">
    <source>
        <dbReference type="PROSITE" id="PS50950"/>
    </source>
</evidence>
<proteinExistence type="predicted"/>
<keyword evidence="2 5" id="KW-0863">Zinc-finger</keyword>
<feature type="coiled-coil region" evidence="6">
    <location>
        <begin position="135"/>
        <end position="169"/>
    </location>
</feature>
<dbReference type="Pfam" id="PF05485">
    <property type="entry name" value="THAP"/>
    <property type="match status" value="1"/>
</dbReference>
<dbReference type="SMART" id="SM00692">
    <property type="entry name" value="DM3"/>
    <property type="match status" value="1"/>
</dbReference>
<feature type="domain" description="THAP-type" evidence="8">
    <location>
        <begin position="1"/>
        <end position="83"/>
    </location>
</feature>
<organism evidence="9 10">
    <name type="scientific">Betta splendens</name>
    <name type="common">Siamese fighting fish</name>
    <dbReference type="NCBI Taxonomy" id="158456"/>
    <lineage>
        <taxon>Eukaryota</taxon>
        <taxon>Metazoa</taxon>
        <taxon>Chordata</taxon>
        <taxon>Craniata</taxon>
        <taxon>Vertebrata</taxon>
        <taxon>Euteleostomi</taxon>
        <taxon>Actinopterygii</taxon>
        <taxon>Neopterygii</taxon>
        <taxon>Teleostei</taxon>
        <taxon>Neoteleostei</taxon>
        <taxon>Acanthomorphata</taxon>
        <taxon>Anabantaria</taxon>
        <taxon>Anabantiformes</taxon>
        <taxon>Anabantoidei</taxon>
        <taxon>Osphronemidae</taxon>
        <taxon>Betta</taxon>
    </lineage>
</organism>
<dbReference type="GO" id="GO:0003677">
    <property type="term" value="F:DNA binding"/>
    <property type="evidence" value="ECO:0007669"/>
    <property type="project" value="UniProtKB-UniRule"/>
</dbReference>
<evidence type="ECO:0000313" key="10">
    <source>
        <dbReference type="RefSeq" id="XP_029006033.1"/>
    </source>
</evidence>
<dbReference type="GO" id="GO:0008270">
    <property type="term" value="F:zinc ion binding"/>
    <property type="evidence" value="ECO:0007669"/>
    <property type="project" value="UniProtKB-KW"/>
</dbReference>
<feature type="compositionally biased region" description="Basic and acidic residues" evidence="7">
    <location>
        <begin position="247"/>
        <end position="256"/>
    </location>
</feature>
<dbReference type="GeneID" id="114855230"/>
<dbReference type="OrthoDB" id="7312725at2759"/>
<keyword evidence="1" id="KW-0479">Metal-binding</keyword>
<dbReference type="PANTHER" id="PTHR47696">
    <property type="entry name" value="THAP DOMAIN-CONTAINING PROTEIN 2"/>
    <property type="match status" value="1"/>
</dbReference>
<evidence type="ECO:0000256" key="4">
    <source>
        <dbReference type="ARBA" id="ARBA00023125"/>
    </source>
</evidence>
<dbReference type="InterPro" id="IPR026521">
    <property type="entry name" value="THAP2"/>
</dbReference>
<evidence type="ECO:0000256" key="5">
    <source>
        <dbReference type="PROSITE-ProRule" id="PRU00309"/>
    </source>
</evidence>
<dbReference type="SUPFAM" id="SSF57716">
    <property type="entry name" value="Glucocorticoid receptor-like (DNA-binding domain)"/>
    <property type="match status" value="1"/>
</dbReference>
<dbReference type="PROSITE" id="PS50950">
    <property type="entry name" value="ZF_THAP"/>
    <property type="match status" value="1"/>
</dbReference>
<dbReference type="Proteomes" id="UP000515150">
    <property type="component" value="Chromosome 5"/>
</dbReference>
<dbReference type="AlphaFoldDB" id="A0A6P7MI43"/>
<dbReference type="SMART" id="SM00980">
    <property type="entry name" value="THAP"/>
    <property type="match status" value="1"/>
</dbReference>
<protein>
    <submittedName>
        <fullName evidence="10">THAP domain-containing protein 2-like</fullName>
    </submittedName>
</protein>
<evidence type="ECO:0000256" key="7">
    <source>
        <dbReference type="SAM" id="MobiDB-lite"/>
    </source>
</evidence>
<keyword evidence="4 5" id="KW-0238">DNA-binding</keyword>
<gene>
    <name evidence="10" type="primary">LOC114855230</name>
</gene>
<dbReference type="RefSeq" id="XP_029006033.1">
    <property type="nucleotide sequence ID" value="XM_029150200.3"/>
</dbReference>
<accession>A0A6P7MI43</accession>
<dbReference type="InterPro" id="IPR038441">
    <property type="entry name" value="THAP_Znf_sf"/>
</dbReference>